<comment type="caution">
    <text evidence="2">The sequence shown here is derived from an EMBL/GenBank/DDBJ whole genome shotgun (WGS) entry which is preliminary data.</text>
</comment>
<dbReference type="EMBL" id="JAATTO010000006">
    <property type="protein sequence ID" value="MBC9977634.1"/>
    <property type="molecule type" value="Genomic_DNA"/>
</dbReference>
<sequence>MMVRSGNPAVRFGTLTSAVLLLLLGAAGAGWPQSAPPALGIREQGPPPSTPAPSASPSGEDNPGLIHGLRNLFDKVPSFLPPIKSPSETMNDLSRLAKPSTMVSGRAACPVSSNGAPDCKPAADQLCQSKGYKEGKSLNTDSAEKCSAKVLIPGRQRKPDDCRTDTVVTSALCQN</sequence>
<evidence type="ECO:0000313" key="2">
    <source>
        <dbReference type="EMBL" id="MBC9977634.1"/>
    </source>
</evidence>
<reference evidence="2 3" key="1">
    <citation type="journal article" date="2020" name="Arch. Microbiol.">
        <title>Bradyrhizobium campsiandrae sp. nov., a nitrogen-fixing bacterial strain isolated from a native leguminous tree from the Amazon adapted to flooded conditions.</title>
        <authorList>
            <person name="Cabral Michel D."/>
            <person name="Martins da Costa E."/>
            <person name="Azarias Guimaraes A."/>
            <person name="Soares de Carvalho T."/>
            <person name="Santos de Castro Caputo P."/>
            <person name="Willems A."/>
            <person name="de Souza Moreira F.M."/>
        </authorList>
    </citation>
    <scope>NUCLEOTIDE SEQUENCE [LARGE SCALE GENOMIC DNA]</scope>
    <source>
        <strain evidence="3">INPA 384B</strain>
    </source>
</reference>
<gene>
    <name evidence="2" type="ORF">HA482_05295</name>
</gene>
<dbReference type="RefSeq" id="WP_188098933.1">
    <property type="nucleotide sequence ID" value="NZ_JAANIH010000011.1"/>
</dbReference>
<organism evidence="2 3">
    <name type="scientific">Bradyrhizobium campsiandrae</name>
    <dbReference type="NCBI Taxonomy" id="1729892"/>
    <lineage>
        <taxon>Bacteria</taxon>
        <taxon>Pseudomonadati</taxon>
        <taxon>Pseudomonadota</taxon>
        <taxon>Alphaproteobacteria</taxon>
        <taxon>Hyphomicrobiales</taxon>
        <taxon>Nitrobacteraceae</taxon>
        <taxon>Bradyrhizobium</taxon>
    </lineage>
</organism>
<name>A0ABR7U0V4_9BRAD</name>
<keyword evidence="3" id="KW-1185">Reference proteome</keyword>
<proteinExistence type="predicted"/>
<accession>A0ABR7U0V4</accession>
<evidence type="ECO:0000256" key="1">
    <source>
        <dbReference type="SAM" id="MobiDB-lite"/>
    </source>
</evidence>
<evidence type="ECO:0000313" key="3">
    <source>
        <dbReference type="Proteomes" id="UP000639516"/>
    </source>
</evidence>
<feature type="region of interest" description="Disordered" evidence="1">
    <location>
        <begin position="34"/>
        <end position="68"/>
    </location>
</feature>
<protein>
    <submittedName>
        <fullName evidence="2">Uncharacterized protein</fullName>
    </submittedName>
</protein>
<dbReference type="Proteomes" id="UP000639516">
    <property type="component" value="Unassembled WGS sequence"/>
</dbReference>